<feature type="region of interest" description="Disordered" evidence="1">
    <location>
        <begin position="1"/>
        <end position="25"/>
    </location>
</feature>
<feature type="region of interest" description="Disordered" evidence="1">
    <location>
        <begin position="46"/>
        <end position="66"/>
    </location>
</feature>
<keyword evidence="2" id="KW-1185">Reference proteome</keyword>
<organism evidence="2 3">
    <name type="scientific">Macrostomum lignano</name>
    <dbReference type="NCBI Taxonomy" id="282301"/>
    <lineage>
        <taxon>Eukaryota</taxon>
        <taxon>Metazoa</taxon>
        <taxon>Spiralia</taxon>
        <taxon>Lophotrochozoa</taxon>
        <taxon>Platyhelminthes</taxon>
        <taxon>Rhabditophora</taxon>
        <taxon>Macrostomorpha</taxon>
        <taxon>Macrostomida</taxon>
        <taxon>Macrostomidae</taxon>
        <taxon>Macrostomum</taxon>
    </lineage>
</organism>
<evidence type="ECO:0000313" key="3">
    <source>
        <dbReference type="WBParaSite" id="maker-uti_cns_0019567-snap-gene-0.1-mRNA-1"/>
    </source>
</evidence>
<dbReference type="Proteomes" id="UP000095280">
    <property type="component" value="Unplaced"/>
</dbReference>
<dbReference type="WBParaSite" id="maker-uti_cns_0019567-snap-gene-0.1-mRNA-1">
    <property type="protein sequence ID" value="maker-uti_cns_0019567-snap-gene-0.1-mRNA-1"/>
    <property type="gene ID" value="maker-uti_cns_0019567-snap-gene-0.1"/>
</dbReference>
<name>A0A1I8IYE5_9PLAT</name>
<sequence length="66" mass="7115">SSGAYMSGSELTEGADAAEEGHGHAEVKVTVQQEAEGQRVRHRQVGELGKGEQQQLAHCQAELEKR</sequence>
<dbReference type="AlphaFoldDB" id="A0A1I8IYE5"/>
<protein>
    <submittedName>
        <fullName evidence="3">Histone H3</fullName>
    </submittedName>
</protein>
<evidence type="ECO:0000256" key="1">
    <source>
        <dbReference type="SAM" id="MobiDB-lite"/>
    </source>
</evidence>
<proteinExistence type="predicted"/>
<reference evidence="3" key="1">
    <citation type="submission" date="2016-11" db="UniProtKB">
        <authorList>
            <consortium name="WormBaseParasite"/>
        </authorList>
    </citation>
    <scope>IDENTIFICATION</scope>
</reference>
<evidence type="ECO:0000313" key="2">
    <source>
        <dbReference type="Proteomes" id="UP000095280"/>
    </source>
</evidence>
<accession>A0A1I8IYE5</accession>